<accession>A0A4S4FI36</accession>
<evidence type="ECO:0000313" key="2">
    <source>
        <dbReference type="EMBL" id="THG28815.1"/>
    </source>
</evidence>
<dbReference type="Pfam" id="PF02698">
    <property type="entry name" value="DUF218"/>
    <property type="match status" value="1"/>
</dbReference>
<name>A0A4S4FI36_9MICO</name>
<dbReference type="OrthoDB" id="3259960at2"/>
<dbReference type="AlphaFoldDB" id="A0A4S4FI36"/>
<reference evidence="2 3" key="1">
    <citation type="submission" date="2019-04" db="EMBL/GenBank/DDBJ databases">
        <authorList>
            <person name="Jiang L."/>
        </authorList>
    </citation>
    <scope>NUCLEOTIDE SEQUENCE [LARGE SCALE GENOMIC DNA]</scope>
    <source>
        <strain evidence="2 3">YIM 131853</strain>
    </source>
</reference>
<evidence type="ECO:0000259" key="1">
    <source>
        <dbReference type="Pfam" id="PF02698"/>
    </source>
</evidence>
<dbReference type="EMBL" id="SSSM01000006">
    <property type="protein sequence ID" value="THG28815.1"/>
    <property type="molecule type" value="Genomic_DNA"/>
</dbReference>
<keyword evidence="3" id="KW-1185">Reference proteome</keyword>
<evidence type="ECO:0000313" key="3">
    <source>
        <dbReference type="Proteomes" id="UP000309133"/>
    </source>
</evidence>
<comment type="caution">
    <text evidence="2">The sequence shown here is derived from an EMBL/GenBank/DDBJ whole genome shotgun (WGS) entry which is preliminary data.</text>
</comment>
<protein>
    <submittedName>
        <fullName evidence="2">YdcF family protein</fullName>
    </submittedName>
</protein>
<gene>
    <name evidence="2" type="ORF">E6C64_17925</name>
</gene>
<feature type="domain" description="DUF218" evidence="1">
    <location>
        <begin position="15"/>
        <end position="111"/>
    </location>
</feature>
<proteinExistence type="predicted"/>
<dbReference type="InterPro" id="IPR003848">
    <property type="entry name" value="DUF218"/>
</dbReference>
<dbReference type="Proteomes" id="UP000309133">
    <property type="component" value="Unassembled WGS sequence"/>
</dbReference>
<sequence>MLGYKNRGTRANYVNRFRVRAALRSRNQLSGSSVLVFCGGCVAGTTAEAILMARYAVEQLGYAGPYVLDRDSVSTWENIRNAIPHLEDFDVIKIVSNSLHAELGRTYLQRLRPDLARRLVPAADYRFGEITVVKVVAAVLHLRKQRRRK</sequence>
<organism evidence="2 3">
    <name type="scientific">Naasia lichenicola</name>
    <dbReference type="NCBI Taxonomy" id="2565933"/>
    <lineage>
        <taxon>Bacteria</taxon>
        <taxon>Bacillati</taxon>
        <taxon>Actinomycetota</taxon>
        <taxon>Actinomycetes</taxon>
        <taxon>Micrococcales</taxon>
        <taxon>Microbacteriaceae</taxon>
        <taxon>Naasia</taxon>
    </lineage>
</organism>